<gene>
    <name evidence="2" type="ORF">RRG08_043711</name>
</gene>
<protein>
    <recommendedName>
        <fullName evidence="4">Fibronectin type-III domain-containing protein</fullName>
    </recommendedName>
</protein>
<evidence type="ECO:0000256" key="1">
    <source>
        <dbReference type="SAM" id="MobiDB-lite"/>
    </source>
</evidence>
<evidence type="ECO:0000313" key="2">
    <source>
        <dbReference type="EMBL" id="KAK3772496.1"/>
    </source>
</evidence>
<dbReference type="AlphaFoldDB" id="A0AAE0ZPA3"/>
<dbReference type="Proteomes" id="UP001283361">
    <property type="component" value="Unassembled WGS sequence"/>
</dbReference>
<evidence type="ECO:0008006" key="4">
    <source>
        <dbReference type="Google" id="ProtNLM"/>
    </source>
</evidence>
<accession>A0AAE0ZPA3</accession>
<sequence length="204" mass="22765">MDSKVPTHCVLITAQFMVLFGQQMYASKACNKRPNVCSIYFVLPVSSLTPRQECPEGWVEYKAASHPEDLTGEKVGYTVYFRRKKKFSGQWTAEVKGRENAYAALVGADNFYLEYEVMVGAFNPNGSGPNSTVHIVMSAEDVPIGAPTDVTSESYNATAMIVFWTPVPNTREFIRGNVLGYQNQQQRNMNSRDPKVSVVSSRLD</sequence>
<reference evidence="2" key="1">
    <citation type="journal article" date="2023" name="G3 (Bethesda)">
        <title>A reference genome for the long-term kleptoplast-retaining sea slug Elysia crispata morphotype clarki.</title>
        <authorList>
            <person name="Eastman K.E."/>
            <person name="Pendleton A.L."/>
            <person name="Shaikh M.A."/>
            <person name="Suttiyut T."/>
            <person name="Ogas R."/>
            <person name="Tomko P."/>
            <person name="Gavelis G."/>
            <person name="Widhalm J.R."/>
            <person name="Wisecaver J.H."/>
        </authorList>
    </citation>
    <scope>NUCLEOTIDE SEQUENCE</scope>
    <source>
        <strain evidence="2">ECLA1</strain>
    </source>
</reference>
<organism evidence="2 3">
    <name type="scientific">Elysia crispata</name>
    <name type="common">lettuce slug</name>
    <dbReference type="NCBI Taxonomy" id="231223"/>
    <lineage>
        <taxon>Eukaryota</taxon>
        <taxon>Metazoa</taxon>
        <taxon>Spiralia</taxon>
        <taxon>Lophotrochozoa</taxon>
        <taxon>Mollusca</taxon>
        <taxon>Gastropoda</taxon>
        <taxon>Heterobranchia</taxon>
        <taxon>Euthyneura</taxon>
        <taxon>Panpulmonata</taxon>
        <taxon>Sacoglossa</taxon>
        <taxon>Placobranchoidea</taxon>
        <taxon>Plakobranchidae</taxon>
        <taxon>Elysia</taxon>
    </lineage>
</organism>
<comment type="caution">
    <text evidence="2">The sequence shown here is derived from an EMBL/GenBank/DDBJ whole genome shotgun (WGS) entry which is preliminary data.</text>
</comment>
<name>A0AAE0ZPA3_9GAST</name>
<dbReference type="Gene3D" id="2.60.40.10">
    <property type="entry name" value="Immunoglobulins"/>
    <property type="match status" value="2"/>
</dbReference>
<feature type="region of interest" description="Disordered" evidence="1">
    <location>
        <begin position="184"/>
        <end position="204"/>
    </location>
</feature>
<dbReference type="InterPro" id="IPR013783">
    <property type="entry name" value="Ig-like_fold"/>
</dbReference>
<proteinExistence type="predicted"/>
<dbReference type="EMBL" id="JAWDGP010003622">
    <property type="protein sequence ID" value="KAK3772496.1"/>
    <property type="molecule type" value="Genomic_DNA"/>
</dbReference>
<evidence type="ECO:0000313" key="3">
    <source>
        <dbReference type="Proteomes" id="UP001283361"/>
    </source>
</evidence>
<keyword evidence="3" id="KW-1185">Reference proteome</keyword>
<dbReference type="SUPFAM" id="SSF49265">
    <property type="entry name" value="Fibronectin type III"/>
    <property type="match status" value="1"/>
</dbReference>
<dbReference type="InterPro" id="IPR036116">
    <property type="entry name" value="FN3_sf"/>
</dbReference>